<feature type="region of interest" description="Disordered" evidence="1">
    <location>
        <begin position="497"/>
        <end position="523"/>
    </location>
</feature>
<evidence type="ECO:0000313" key="2">
    <source>
        <dbReference type="EMBL" id="GIM73889.1"/>
    </source>
</evidence>
<dbReference type="Proteomes" id="UP000680865">
    <property type="component" value="Unassembled WGS sequence"/>
</dbReference>
<evidence type="ECO:0000313" key="3">
    <source>
        <dbReference type="Proteomes" id="UP000680865"/>
    </source>
</evidence>
<accession>A0A919SLE8</accession>
<sequence>MTQPSLTPPPETQSPVTQPPVTPPSVTQSPVALPPVPAAVTADAVSVLPARLRSRLDQSVAQATTWPVRQAGAQITVHPDDRTTITLSTPVTTPADATCSCLLSPRCLHRAAVLSAAPVAPAEPAPNPQVAAALPPAQVSDAQRDAARGLWSAAAAVLSTGIPGAGAVAQADLLRAVHQARATGLHTPATYAIRVVEHLRSAHHDNPAFRLSTLTDDLRDLLTACHRVSTGDASATGVARRDYEPVGDLRLHGLFCEPVRAATGHAGAVTYLADANGRLWVISDIKPATPDTAAQISPTGAPVDLGEVRLSHHDLSRAGLLAVNAHASPSGRLSHGRARQAVRATGSSWFDPPLATLWTDDHRTQTDRWLQAATLPDHARPATHDLAFLDGTILGSDHRGLLLSTDRRDALPSSGRHTADERPRTVVVTAPYDDPSLPYVANLRKLATHATGSRIRLIARFTGPRRVAALAFTAGWLPTRHGGHLDLGTTSLTRTDLPTATPPAQPIPGPEAEPLRSGGTGDGGEAVAGPPLHLVRYRLERVVAGGRSALVSGVADDSRRLAAAQLGTAVAVVDGLGAAGVRRTRDVFGRLDPHDAERLAVAWLTAAVYELAAGREMIRAAWDTGSL</sequence>
<protein>
    <recommendedName>
        <fullName evidence="4">SWIM-type domain-containing protein</fullName>
    </recommendedName>
</protein>
<evidence type="ECO:0008006" key="4">
    <source>
        <dbReference type="Google" id="ProtNLM"/>
    </source>
</evidence>
<gene>
    <name evidence="2" type="ORF">Aco04nite_37670</name>
</gene>
<name>A0A919SLE8_9ACTN</name>
<dbReference type="AlphaFoldDB" id="A0A919SLE8"/>
<feature type="compositionally biased region" description="Pro residues" evidence="1">
    <location>
        <begin position="1"/>
        <end position="23"/>
    </location>
</feature>
<dbReference type="EMBL" id="BOQP01000017">
    <property type="protein sequence ID" value="GIM73889.1"/>
    <property type="molecule type" value="Genomic_DNA"/>
</dbReference>
<feature type="region of interest" description="Disordered" evidence="1">
    <location>
        <begin position="1"/>
        <end position="31"/>
    </location>
</feature>
<proteinExistence type="predicted"/>
<comment type="caution">
    <text evidence="2">The sequence shown here is derived from an EMBL/GenBank/DDBJ whole genome shotgun (WGS) entry which is preliminary data.</text>
</comment>
<keyword evidence="3" id="KW-1185">Reference proteome</keyword>
<organism evidence="2 3">
    <name type="scientific">Winogradskya consettensis</name>
    <dbReference type="NCBI Taxonomy" id="113560"/>
    <lineage>
        <taxon>Bacteria</taxon>
        <taxon>Bacillati</taxon>
        <taxon>Actinomycetota</taxon>
        <taxon>Actinomycetes</taxon>
        <taxon>Micromonosporales</taxon>
        <taxon>Micromonosporaceae</taxon>
        <taxon>Winogradskya</taxon>
    </lineage>
</organism>
<reference evidence="2" key="1">
    <citation type="submission" date="2021-03" db="EMBL/GenBank/DDBJ databases">
        <title>Whole genome shotgun sequence of Actinoplanes consettensis NBRC 14913.</title>
        <authorList>
            <person name="Komaki H."/>
            <person name="Tamura T."/>
        </authorList>
    </citation>
    <scope>NUCLEOTIDE SEQUENCE</scope>
    <source>
        <strain evidence="2">NBRC 14913</strain>
    </source>
</reference>
<evidence type="ECO:0000256" key="1">
    <source>
        <dbReference type="SAM" id="MobiDB-lite"/>
    </source>
</evidence>
<feature type="compositionally biased region" description="Pro residues" evidence="1">
    <location>
        <begin position="500"/>
        <end position="511"/>
    </location>
</feature>